<evidence type="ECO:0000313" key="2">
    <source>
        <dbReference type="EMBL" id="KAK6326906.1"/>
    </source>
</evidence>
<comment type="caution">
    <text evidence="2">The sequence shown here is derived from an EMBL/GenBank/DDBJ whole genome shotgun (WGS) entry which is preliminary data.</text>
</comment>
<proteinExistence type="predicted"/>
<evidence type="ECO:0000256" key="1">
    <source>
        <dbReference type="SAM" id="SignalP"/>
    </source>
</evidence>
<accession>A0AAN8MHG1</accession>
<evidence type="ECO:0000313" key="3">
    <source>
        <dbReference type="Proteomes" id="UP001356427"/>
    </source>
</evidence>
<sequence>MSPYTPVLLHLLLLVSLASAGHFYGGSMSFTPKGRNADGTFKVDFRYKNTHDWCGYAYWYCSSGNCGSSIEDVRGTIDTSSRGRSAFYNQ</sequence>
<gene>
    <name evidence="2" type="ORF">J4Q44_G00025510</name>
</gene>
<name>A0AAN8MHG1_9TELE</name>
<feature type="chain" id="PRO_5043018148" evidence="1">
    <location>
        <begin position="21"/>
        <end position="90"/>
    </location>
</feature>
<keyword evidence="3" id="KW-1185">Reference proteome</keyword>
<dbReference type="EMBL" id="JAGTTL010000002">
    <property type="protein sequence ID" value="KAK6326906.1"/>
    <property type="molecule type" value="Genomic_DNA"/>
</dbReference>
<dbReference type="Proteomes" id="UP001356427">
    <property type="component" value="Unassembled WGS sequence"/>
</dbReference>
<reference evidence="2 3" key="1">
    <citation type="submission" date="2021-04" db="EMBL/GenBank/DDBJ databases">
        <authorList>
            <person name="De Guttry C."/>
            <person name="Zahm M."/>
            <person name="Klopp C."/>
            <person name="Cabau C."/>
            <person name="Louis A."/>
            <person name="Berthelot C."/>
            <person name="Parey E."/>
            <person name="Roest Crollius H."/>
            <person name="Montfort J."/>
            <person name="Robinson-Rechavi M."/>
            <person name="Bucao C."/>
            <person name="Bouchez O."/>
            <person name="Gislard M."/>
            <person name="Lluch J."/>
            <person name="Milhes M."/>
            <person name="Lampietro C."/>
            <person name="Lopez Roques C."/>
            <person name="Donnadieu C."/>
            <person name="Braasch I."/>
            <person name="Desvignes T."/>
            <person name="Postlethwait J."/>
            <person name="Bobe J."/>
            <person name="Wedekind C."/>
            <person name="Guiguen Y."/>
        </authorList>
    </citation>
    <scope>NUCLEOTIDE SEQUENCE [LARGE SCALE GENOMIC DNA]</scope>
    <source>
        <strain evidence="2">Cs_M1</strain>
        <tissue evidence="2">Blood</tissue>
    </source>
</reference>
<protein>
    <submittedName>
        <fullName evidence="2">Uncharacterized protein</fullName>
    </submittedName>
</protein>
<organism evidence="2 3">
    <name type="scientific">Coregonus suidteri</name>
    <dbReference type="NCBI Taxonomy" id="861788"/>
    <lineage>
        <taxon>Eukaryota</taxon>
        <taxon>Metazoa</taxon>
        <taxon>Chordata</taxon>
        <taxon>Craniata</taxon>
        <taxon>Vertebrata</taxon>
        <taxon>Euteleostomi</taxon>
        <taxon>Actinopterygii</taxon>
        <taxon>Neopterygii</taxon>
        <taxon>Teleostei</taxon>
        <taxon>Protacanthopterygii</taxon>
        <taxon>Salmoniformes</taxon>
        <taxon>Salmonidae</taxon>
        <taxon>Coregoninae</taxon>
        <taxon>Coregonus</taxon>
    </lineage>
</organism>
<feature type="signal peptide" evidence="1">
    <location>
        <begin position="1"/>
        <end position="20"/>
    </location>
</feature>
<dbReference type="AlphaFoldDB" id="A0AAN8MHG1"/>
<keyword evidence="1" id="KW-0732">Signal</keyword>